<gene>
    <name evidence="7" type="primary">recO</name>
    <name evidence="9" type="ORF">FYJ29_02280</name>
</gene>
<name>A0A6L5XCW8_9BACT</name>
<dbReference type="Pfam" id="PF11967">
    <property type="entry name" value="RecO_N"/>
    <property type="match status" value="1"/>
</dbReference>
<evidence type="ECO:0000313" key="9">
    <source>
        <dbReference type="EMBL" id="MSS16604.1"/>
    </source>
</evidence>
<organism evidence="9 10">
    <name type="scientific">Sodaliphilus pleomorphus</name>
    <dbReference type="NCBI Taxonomy" id="2606626"/>
    <lineage>
        <taxon>Bacteria</taxon>
        <taxon>Pseudomonadati</taxon>
        <taxon>Bacteroidota</taxon>
        <taxon>Bacteroidia</taxon>
        <taxon>Bacteroidales</taxon>
        <taxon>Muribaculaceae</taxon>
        <taxon>Sodaliphilus</taxon>
    </lineage>
</organism>
<dbReference type="Proteomes" id="UP000483362">
    <property type="component" value="Unassembled WGS sequence"/>
</dbReference>
<dbReference type="PANTHER" id="PTHR33991:SF1">
    <property type="entry name" value="DNA REPAIR PROTEIN RECO"/>
    <property type="match status" value="1"/>
</dbReference>
<dbReference type="GO" id="GO:0006310">
    <property type="term" value="P:DNA recombination"/>
    <property type="evidence" value="ECO:0007669"/>
    <property type="project" value="UniProtKB-UniRule"/>
</dbReference>
<keyword evidence="4 7" id="KW-0233">DNA recombination</keyword>
<keyword evidence="3 7" id="KW-0227">DNA damage</keyword>
<dbReference type="PANTHER" id="PTHR33991">
    <property type="entry name" value="DNA REPAIR PROTEIN RECO"/>
    <property type="match status" value="1"/>
</dbReference>
<evidence type="ECO:0000256" key="1">
    <source>
        <dbReference type="ARBA" id="ARBA00007452"/>
    </source>
</evidence>
<dbReference type="AlphaFoldDB" id="A0A6L5XCW8"/>
<proteinExistence type="inferred from homology"/>
<dbReference type="InterPro" id="IPR003717">
    <property type="entry name" value="RecO"/>
</dbReference>
<dbReference type="EMBL" id="VULT01000003">
    <property type="protein sequence ID" value="MSS16604.1"/>
    <property type="molecule type" value="Genomic_DNA"/>
</dbReference>
<keyword evidence="10" id="KW-1185">Reference proteome</keyword>
<sequence>MYETTSGVVLNVIKYNDRHNIAHIYTDRHGMMPYLVAQGNTAAARVRNSMFLPLSLLQFESRIVPGRELCTLHDVRRTCLLASIYADPVKNAVAMFMSELLSHAIPERERDEGLYRYIETAVRLLDSLDRGVANFHICFLFHLGAFLGIEPDVESYREGYWFDMAGGTFVPFPRMAGTCLKPDLARVIVLLSRMTFSNLHLFRFSREQRNAVLDAVIAYYRMHNSTVGTLKSPEILKQLFV</sequence>
<evidence type="ECO:0000259" key="8">
    <source>
        <dbReference type="Pfam" id="PF11967"/>
    </source>
</evidence>
<dbReference type="InterPro" id="IPR022572">
    <property type="entry name" value="DNA_rep/recomb_RecO_N"/>
</dbReference>
<dbReference type="Pfam" id="PF02565">
    <property type="entry name" value="RecO_C"/>
    <property type="match status" value="1"/>
</dbReference>
<dbReference type="InterPro" id="IPR042242">
    <property type="entry name" value="RecO_C"/>
</dbReference>
<dbReference type="InterPro" id="IPR012340">
    <property type="entry name" value="NA-bd_OB-fold"/>
</dbReference>
<accession>A0A6L5XCW8</accession>
<dbReference type="HAMAP" id="MF_00201">
    <property type="entry name" value="RecO"/>
    <property type="match status" value="1"/>
</dbReference>
<dbReference type="RefSeq" id="WP_154327371.1">
    <property type="nucleotide sequence ID" value="NZ_CP045696.1"/>
</dbReference>
<dbReference type="Gene3D" id="1.20.1440.120">
    <property type="entry name" value="Recombination protein O, C-terminal domain"/>
    <property type="match status" value="1"/>
</dbReference>
<evidence type="ECO:0000256" key="3">
    <source>
        <dbReference type="ARBA" id="ARBA00022763"/>
    </source>
</evidence>
<comment type="function">
    <text evidence="7">Involved in DNA repair and RecF pathway recombination.</text>
</comment>
<evidence type="ECO:0000313" key="10">
    <source>
        <dbReference type="Proteomes" id="UP000483362"/>
    </source>
</evidence>
<evidence type="ECO:0000256" key="4">
    <source>
        <dbReference type="ARBA" id="ARBA00023172"/>
    </source>
</evidence>
<keyword evidence="5 7" id="KW-0234">DNA repair</keyword>
<dbReference type="Gene3D" id="2.40.50.140">
    <property type="entry name" value="Nucleic acid-binding proteins"/>
    <property type="match status" value="1"/>
</dbReference>
<protein>
    <recommendedName>
        <fullName evidence="2 7">DNA repair protein RecO</fullName>
    </recommendedName>
    <alternativeName>
        <fullName evidence="6 7">Recombination protein O</fullName>
    </alternativeName>
</protein>
<evidence type="ECO:0000256" key="7">
    <source>
        <dbReference type="HAMAP-Rule" id="MF_00201"/>
    </source>
</evidence>
<dbReference type="InterPro" id="IPR037278">
    <property type="entry name" value="ARFGAP/RecO"/>
</dbReference>
<dbReference type="SUPFAM" id="SSF57863">
    <property type="entry name" value="ArfGap/RecO-like zinc finger"/>
    <property type="match status" value="1"/>
</dbReference>
<comment type="caution">
    <text evidence="9">The sequence shown here is derived from an EMBL/GenBank/DDBJ whole genome shotgun (WGS) entry which is preliminary data.</text>
</comment>
<dbReference type="GO" id="GO:0043590">
    <property type="term" value="C:bacterial nucleoid"/>
    <property type="evidence" value="ECO:0007669"/>
    <property type="project" value="TreeGrafter"/>
</dbReference>
<evidence type="ECO:0000256" key="5">
    <source>
        <dbReference type="ARBA" id="ARBA00023204"/>
    </source>
</evidence>
<comment type="similarity">
    <text evidence="1 7">Belongs to the RecO family.</text>
</comment>
<feature type="domain" description="DNA replication/recombination mediator RecO N-terminal" evidence="8">
    <location>
        <begin position="1"/>
        <end position="75"/>
    </location>
</feature>
<evidence type="ECO:0000256" key="6">
    <source>
        <dbReference type="ARBA" id="ARBA00033409"/>
    </source>
</evidence>
<reference evidence="9 10" key="1">
    <citation type="submission" date="2019-08" db="EMBL/GenBank/DDBJ databases">
        <title>In-depth cultivation of the pig gut microbiome towards novel bacterial diversity and tailored functional studies.</title>
        <authorList>
            <person name="Wylensek D."/>
            <person name="Hitch T.C.A."/>
            <person name="Clavel T."/>
        </authorList>
    </citation>
    <scope>NUCLEOTIDE SEQUENCE [LARGE SCALE GENOMIC DNA]</scope>
    <source>
        <strain evidence="9 10">Oil-RF-744-WCA-WT-10</strain>
    </source>
</reference>
<dbReference type="GO" id="GO:0006302">
    <property type="term" value="P:double-strand break repair"/>
    <property type="evidence" value="ECO:0007669"/>
    <property type="project" value="TreeGrafter"/>
</dbReference>
<evidence type="ECO:0000256" key="2">
    <source>
        <dbReference type="ARBA" id="ARBA00021310"/>
    </source>
</evidence>